<gene>
    <name evidence="1" type="ORF">CEE69_30095</name>
</gene>
<organism evidence="1 2">
    <name type="scientific">Rhodopirellula bahusiensis</name>
    <dbReference type="NCBI Taxonomy" id="2014065"/>
    <lineage>
        <taxon>Bacteria</taxon>
        <taxon>Pseudomonadati</taxon>
        <taxon>Planctomycetota</taxon>
        <taxon>Planctomycetia</taxon>
        <taxon>Pirellulales</taxon>
        <taxon>Pirellulaceae</taxon>
        <taxon>Rhodopirellula</taxon>
    </lineage>
</organism>
<dbReference type="Proteomes" id="UP000225740">
    <property type="component" value="Unassembled WGS sequence"/>
</dbReference>
<evidence type="ECO:0000313" key="1">
    <source>
        <dbReference type="EMBL" id="PHQ31632.1"/>
    </source>
</evidence>
<keyword evidence="2" id="KW-1185">Reference proteome</keyword>
<reference evidence="1 2" key="1">
    <citation type="submission" date="2017-06" db="EMBL/GenBank/DDBJ databases">
        <title>Description of Rhodopirellula bahusiensis sp. nov.</title>
        <authorList>
            <person name="Kizina J."/>
            <person name="Harder J."/>
        </authorList>
    </citation>
    <scope>NUCLEOTIDE SEQUENCE [LARGE SCALE GENOMIC DNA]</scope>
    <source>
        <strain evidence="1 2">SWK21</strain>
    </source>
</reference>
<dbReference type="AlphaFoldDB" id="A0A2G1VXY5"/>
<name>A0A2G1VXY5_9BACT</name>
<dbReference type="OrthoDB" id="283568at2"/>
<proteinExistence type="predicted"/>
<evidence type="ECO:0000313" key="2">
    <source>
        <dbReference type="Proteomes" id="UP000225740"/>
    </source>
</evidence>
<sequence>MTDPAALRNLSLIRTFHVRIFPTNRFRRCKDAPMAIGPLTDTSTLSIDRLYDLYHAIAERDHAFRLQSQYGSTPPPKGHCEFRPLGRQTFVQRVLHYDSLPSKIGVAFRARLARQAEAYGVDPLSKSLNKVHAA</sequence>
<comment type="caution">
    <text evidence="1">The sequence shown here is derived from an EMBL/GenBank/DDBJ whole genome shotgun (WGS) entry which is preliminary data.</text>
</comment>
<dbReference type="EMBL" id="NIZW01000044">
    <property type="protein sequence ID" value="PHQ31632.1"/>
    <property type="molecule type" value="Genomic_DNA"/>
</dbReference>
<protein>
    <submittedName>
        <fullName evidence="1">Uncharacterized protein</fullName>
    </submittedName>
</protein>
<accession>A0A2G1VXY5</accession>